<evidence type="ECO:0000313" key="3">
    <source>
        <dbReference type="Proteomes" id="UP000655225"/>
    </source>
</evidence>
<accession>A0A835DBJ2</accession>
<name>A0A835DBJ2_TETSI</name>
<dbReference type="PANTHER" id="PTHR48449:SF1">
    <property type="entry name" value="DUF1985 DOMAIN-CONTAINING PROTEIN"/>
    <property type="match status" value="1"/>
</dbReference>
<dbReference type="EMBL" id="JABCRI010000011">
    <property type="protein sequence ID" value="KAF8398148.1"/>
    <property type="molecule type" value="Genomic_DNA"/>
</dbReference>
<organism evidence="2 3">
    <name type="scientific">Tetracentron sinense</name>
    <name type="common">Spur-leaf</name>
    <dbReference type="NCBI Taxonomy" id="13715"/>
    <lineage>
        <taxon>Eukaryota</taxon>
        <taxon>Viridiplantae</taxon>
        <taxon>Streptophyta</taxon>
        <taxon>Embryophyta</taxon>
        <taxon>Tracheophyta</taxon>
        <taxon>Spermatophyta</taxon>
        <taxon>Magnoliopsida</taxon>
        <taxon>Trochodendrales</taxon>
        <taxon>Trochodendraceae</taxon>
        <taxon>Tetracentron</taxon>
    </lineage>
</organism>
<reference evidence="2 3" key="1">
    <citation type="submission" date="2020-04" db="EMBL/GenBank/DDBJ databases">
        <title>Plant Genome Project.</title>
        <authorList>
            <person name="Zhang R.-G."/>
        </authorList>
    </citation>
    <scope>NUCLEOTIDE SEQUENCE [LARGE SCALE GENOMIC DNA]</scope>
    <source>
        <strain evidence="2">YNK0</strain>
        <tissue evidence="2">Leaf</tissue>
    </source>
</reference>
<proteinExistence type="predicted"/>
<sequence length="227" mass="26166">MFRRTCFGHLYDIKLPFKFVSLAVHLMLQRRCIGMQFLVNRRVLELPTLDFATILGLKFFPNPLLTISNTQRTSTLKSRWMADVKEVCKEDLLKALKRCTDNADTVRIALLIFLEYFLLGTFTGKRGRRLEDLAIRVTVFEGKIRYLKDTVQQLLKRTVARESSANDTLAALRNIQNSTWTVHGTDGWSELLSNAPTEGAACEHTPPMEHDDLKNPRRVEKRKRRTG</sequence>
<dbReference type="AlphaFoldDB" id="A0A835DBJ2"/>
<evidence type="ECO:0000256" key="1">
    <source>
        <dbReference type="SAM" id="MobiDB-lite"/>
    </source>
</evidence>
<dbReference type="OrthoDB" id="1930729at2759"/>
<protein>
    <submittedName>
        <fullName evidence="2">Uncharacterized protein</fullName>
    </submittedName>
</protein>
<feature type="compositionally biased region" description="Basic and acidic residues" evidence="1">
    <location>
        <begin position="206"/>
        <end position="218"/>
    </location>
</feature>
<dbReference type="Proteomes" id="UP000655225">
    <property type="component" value="Unassembled WGS sequence"/>
</dbReference>
<feature type="region of interest" description="Disordered" evidence="1">
    <location>
        <begin position="198"/>
        <end position="227"/>
    </location>
</feature>
<comment type="caution">
    <text evidence="2">The sequence shown here is derived from an EMBL/GenBank/DDBJ whole genome shotgun (WGS) entry which is preliminary data.</text>
</comment>
<gene>
    <name evidence="2" type="ORF">HHK36_017074</name>
</gene>
<evidence type="ECO:0000313" key="2">
    <source>
        <dbReference type="EMBL" id="KAF8398148.1"/>
    </source>
</evidence>
<dbReference type="PANTHER" id="PTHR48449">
    <property type="entry name" value="DUF1985 DOMAIN-CONTAINING PROTEIN"/>
    <property type="match status" value="1"/>
</dbReference>
<keyword evidence="3" id="KW-1185">Reference proteome</keyword>